<dbReference type="EMBL" id="QGDD01000004">
    <property type="protein sequence ID" value="PWN02858.1"/>
    <property type="molecule type" value="Genomic_DNA"/>
</dbReference>
<dbReference type="Pfam" id="PF20613">
    <property type="entry name" value="HipA_2"/>
    <property type="match status" value="1"/>
</dbReference>
<accession>A0A316TGD5</accession>
<evidence type="ECO:0000313" key="3">
    <source>
        <dbReference type="Proteomes" id="UP000245507"/>
    </source>
</evidence>
<name>A0A316TGD5_9ACTN</name>
<dbReference type="InterPro" id="IPR046748">
    <property type="entry name" value="HipA_2"/>
</dbReference>
<protein>
    <recommendedName>
        <fullName evidence="1">HipA-like kinase domain-containing protein</fullName>
    </recommendedName>
</protein>
<dbReference type="AlphaFoldDB" id="A0A316TGD5"/>
<dbReference type="Proteomes" id="UP000245507">
    <property type="component" value="Unassembled WGS sequence"/>
</dbReference>
<reference evidence="2 3" key="1">
    <citation type="submission" date="2018-05" db="EMBL/GenBank/DDBJ databases">
        <title>Nocardioides silvaticus genome.</title>
        <authorList>
            <person name="Li C."/>
            <person name="Wang G."/>
        </authorList>
    </citation>
    <scope>NUCLEOTIDE SEQUENCE [LARGE SCALE GENOMIC DNA]</scope>
    <source>
        <strain evidence="2 3">CCTCC AB 2018079</strain>
    </source>
</reference>
<evidence type="ECO:0000313" key="2">
    <source>
        <dbReference type="EMBL" id="PWN02858.1"/>
    </source>
</evidence>
<sequence>MTLPTVRATRYVTPLREGGSLPGIVEADDLGTYVCKFRGAGQGLRVLVAEVIVGALAERIGLLTPRQVVVDLGADLARYEADEEVQDLLRASVGHNLGIDFLPGAFGYDGDLAPHAEVAAKVLWLDAFCANVDRSWRNPNLLLWHGDLWVIDHGAALYFHHAWSGGLTDPDRFARQPWDADDHVLRSYRPGVAAADAAITADLTTGDLVDVVARVPEEWLEPVPGAETPEALRAAYVAFLTARLATRQWLPVVGAA</sequence>
<comment type="caution">
    <text evidence="2">The sequence shown here is derived from an EMBL/GenBank/DDBJ whole genome shotgun (WGS) entry which is preliminary data.</text>
</comment>
<organism evidence="2 3">
    <name type="scientific">Nocardioides silvaticus</name>
    <dbReference type="NCBI Taxonomy" id="2201891"/>
    <lineage>
        <taxon>Bacteria</taxon>
        <taxon>Bacillati</taxon>
        <taxon>Actinomycetota</taxon>
        <taxon>Actinomycetes</taxon>
        <taxon>Propionibacteriales</taxon>
        <taxon>Nocardioidaceae</taxon>
        <taxon>Nocardioides</taxon>
    </lineage>
</organism>
<evidence type="ECO:0000259" key="1">
    <source>
        <dbReference type="Pfam" id="PF20613"/>
    </source>
</evidence>
<gene>
    <name evidence="2" type="ORF">DJ010_10675</name>
</gene>
<keyword evidence="3" id="KW-1185">Reference proteome</keyword>
<feature type="domain" description="HipA-like kinase" evidence="1">
    <location>
        <begin position="15"/>
        <end position="158"/>
    </location>
</feature>
<proteinExistence type="predicted"/>
<dbReference type="OrthoDB" id="9786330at2"/>
<dbReference type="RefSeq" id="WP_109693659.1">
    <property type="nucleotide sequence ID" value="NZ_QGDD01000004.1"/>
</dbReference>